<dbReference type="GO" id="GO:0006310">
    <property type="term" value="P:DNA recombination"/>
    <property type="evidence" value="ECO:0007669"/>
    <property type="project" value="UniProtKB-KW"/>
</dbReference>
<comment type="function">
    <text evidence="1">Site-specific tyrosine recombinase, which acts by catalyzing the cutting and rejoining of the recombining DNA molecules.</text>
</comment>
<feature type="domain" description="Tyr recombinase" evidence="7">
    <location>
        <begin position="166"/>
        <end position="349"/>
    </location>
</feature>
<evidence type="ECO:0000256" key="6">
    <source>
        <dbReference type="PROSITE-ProRule" id="PRU01248"/>
    </source>
</evidence>
<dbReference type="Gene3D" id="1.10.443.10">
    <property type="entry name" value="Intergrase catalytic core"/>
    <property type="match status" value="1"/>
</dbReference>
<dbReference type="InterPro" id="IPR010998">
    <property type="entry name" value="Integrase_recombinase_N"/>
</dbReference>
<dbReference type="InterPro" id="IPR002104">
    <property type="entry name" value="Integrase_catalytic"/>
</dbReference>
<organism evidence="9 10">
    <name type="scientific">Hydrogeniiclostridium mannosilyticum</name>
    <dbReference type="NCBI Taxonomy" id="2764322"/>
    <lineage>
        <taxon>Bacteria</taxon>
        <taxon>Bacillati</taxon>
        <taxon>Bacillota</taxon>
        <taxon>Clostridia</taxon>
        <taxon>Eubacteriales</taxon>
        <taxon>Acutalibacteraceae</taxon>
        <taxon>Hydrogeniiclostridium</taxon>
    </lineage>
</organism>
<dbReference type="SUPFAM" id="SSF56349">
    <property type="entry name" value="DNA breaking-rejoining enzymes"/>
    <property type="match status" value="1"/>
</dbReference>
<comment type="similarity">
    <text evidence="2">Belongs to the 'phage' integrase family.</text>
</comment>
<dbReference type="PANTHER" id="PTHR30349:SF64">
    <property type="entry name" value="PROPHAGE INTEGRASE INTD-RELATED"/>
    <property type="match status" value="1"/>
</dbReference>
<comment type="caution">
    <text evidence="9">The sequence shown here is derived from an EMBL/GenBank/DDBJ whole genome shotgun (WGS) entry which is preliminary data.</text>
</comment>
<keyword evidence="5" id="KW-0233">DNA recombination</keyword>
<dbReference type="Proteomes" id="UP000249377">
    <property type="component" value="Unassembled WGS sequence"/>
</dbReference>
<dbReference type="AlphaFoldDB" id="A0A328U9X9"/>
<keyword evidence="3" id="KW-0229">DNA integration</keyword>
<evidence type="ECO:0000256" key="2">
    <source>
        <dbReference type="ARBA" id="ARBA00008857"/>
    </source>
</evidence>
<gene>
    <name evidence="9" type="ORF">DPQ25_10950</name>
</gene>
<dbReference type="CDD" id="cd01189">
    <property type="entry name" value="INT_ICEBs1_C_like"/>
    <property type="match status" value="1"/>
</dbReference>
<protein>
    <submittedName>
        <fullName evidence="9">Site-specific integrase</fullName>
    </submittedName>
</protein>
<evidence type="ECO:0000313" key="10">
    <source>
        <dbReference type="Proteomes" id="UP000249377"/>
    </source>
</evidence>
<evidence type="ECO:0000256" key="1">
    <source>
        <dbReference type="ARBA" id="ARBA00003283"/>
    </source>
</evidence>
<dbReference type="Pfam" id="PF00589">
    <property type="entry name" value="Phage_integrase"/>
    <property type="match status" value="1"/>
</dbReference>
<dbReference type="Pfam" id="PF14659">
    <property type="entry name" value="Phage_int_SAM_3"/>
    <property type="match status" value="1"/>
</dbReference>
<dbReference type="InterPro" id="IPR011010">
    <property type="entry name" value="DNA_brk_join_enz"/>
</dbReference>
<dbReference type="InterPro" id="IPR004107">
    <property type="entry name" value="Integrase_SAM-like_N"/>
</dbReference>
<evidence type="ECO:0000256" key="4">
    <source>
        <dbReference type="ARBA" id="ARBA00023125"/>
    </source>
</evidence>
<dbReference type="RefSeq" id="WP_112333219.1">
    <property type="nucleotide sequence ID" value="NZ_QLYR01000008.1"/>
</dbReference>
<dbReference type="PANTHER" id="PTHR30349">
    <property type="entry name" value="PHAGE INTEGRASE-RELATED"/>
    <property type="match status" value="1"/>
</dbReference>
<evidence type="ECO:0000259" key="7">
    <source>
        <dbReference type="PROSITE" id="PS51898"/>
    </source>
</evidence>
<feature type="domain" description="Core-binding (CB)" evidence="8">
    <location>
        <begin position="56"/>
        <end position="144"/>
    </location>
</feature>
<dbReference type="InterPro" id="IPR044068">
    <property type="entry name" value="CB"/>
</dbReference>
<sequence length="360" mass="42583">MAAFKNKDNGSWYVQFRYTDWKGERQQKLKRGFATKKEALAWEREFLMAKQADINMTFESFVSLYEKDVKPKLKLNTWLTKESIIQKKILPYFRKRKLSEITAKDIIDWQNEIRNLTDCHGKPLSKTYLKTVHNQLSAIFNHAIRYYGLQVNPAQRAGNMGTEERREMLFWTREEYTKFSEAMMDKPISFYAFEMLYWCGIREGELLALTPADFDFEKHTVTINKSYQRLNKQDVITTPKTPKSNRVIQMPQFLCDEIQDYLKQLYGVEPDSRIFPITKHYLRREMERGCKDTGVKRIRIHDLRHSHISLLIDMGFTALAIAERVGHESIDITYRYAHLFPTRQVEMADKLDSLKTEKGA</sequence>
<dbReference type="InterPro" id="IPR028259">
    <property type="entry name" value="AP2-like_int_N"/>
</dbReference>
<evidence type="ECO:0000259" key="8">
    <source>
        <dbReference type="PROSITE" id="PS51900"/>
    </source>
</evidence>
<accession>A0A328U9X9</accession>
<name>A0A328U9X9_9FIRM</name>
<proteinExistence type="inferred from homology"/>
<dbReference type="EMBL" id="QLYR01000008">
    <property type="protein sequence ID" value="RAQ25528.1"/>
    <property type="molecule type" value="Genomic_DNA"/>
</dbReference>
<keyword evidence="10" id="KW-1185">Reference proteome</keyword>
<dbReference type="PROSITE" id="PS51898">
    <property type="entry name" value="TYR_RECOMBINASE"/>
    <property type="match status" value="1"/>
</dbReference>
<dbReference type="GO" id="GO:0015074">
    <property type="term" value="P:DNA integration"/>
    <property type="evidence" value="ECO:0007669"/>
    <property type="project" value="UniProtKB-KW"/>
</dbReference>
<reference evidence="9 10" key="1">
    <citation type="submission" date="2018-06" db="EMBL/GenBank/DDBJ databases">
        <title>Noncontiguous genome sequence of Ruminococcaceae bacterium ASD2818.</title>
        <authorList>
            <person name="Chaplin A.V."/>
            <person name="Sokolova S.R."/>
            <person name="Kochetkova T.O."/>
            <person name="Goltsov A.Y."/>
            <person name="Trofimov D.Y."/>
            <person name="Efimov B.A."/>
        </authorList>
    </citation>
    <scope>NUCLEOTIDE SEQUENCE [LARGE SCALE GENOMIC DNA]</scope>
    <source>
        <strain evidence="9 10">ASD2818</strain>
    </source>
</reference>
<evidence type="ECO:0000256" key="3">
    <source>
        <dbReference type="ARBA" id="ARBA00022908"/>
    </source>
</evidence>
<dbReference type="InterPro" id="IPR013762">
    <property type="entry name" value="Integrase-like_cat_sf"/>
</dbReference>
<keyword evidence="4 6" id="KW-0238">DNA-binding</keyword>
<dbReference type="Gene3D" id="1.10.150.130">
    <property type="match status" value="1"/>
</dbReference>
<dbReference type="GO" id="GO:0003677">
    <property type="term" value="F:DNA binding"/>
    <property type="evidence" value="ECO:0007669"/>
    <property type="project" value="UniProtKB-UniRule"/>
</dbReference>
<evidence type="ECO:0000313" key="9">
    <source>
        <dbReference type="EMBL" id="RAQ25528.1"/>
    </source>
</evidence>
<dbReference type="Pfam" id="PF14657">
    <property type="entry name" value="Arm-DNA-bind_4"/>
    <property type="match status" value="1"/>
</dbReference>
<dbReference type="PROSITE" id="PS51900">
    <property type="entry name" value="CB"/>
    <property type="match status" value="1"/>
</dbReference>
<evidence type="ECO:0000256" key="5">
    <source>
        <dbReference type="ARBA" id="ARBA00023172"/>
    </source>
</evidence>
<dbReference type="InterPro" id="IPR050090">
    <property type="entry name" value="Tyrosine_recombinase_XerCD"/>
</dbReference>